<protein>
    <submittedName>
        <fullName evidence="6">Low-specificity L-threonine aldolase</fullName>
        <ecNumber evidence="6">4.1.2.48</ecNumber>
    </submittedName>
</protein>
<dbReference type="InterPro" id="IPR015421">
    <property type="entry name" value="PyrdxlP-dep_Trfase_major"/>
</dbReference>
<dbReference type="PANTHER" id="PTHR48097:SF9">
    <property type="entry name" value="L-THREONINE ALDOLASE"/>
    <property type="match status" value="1"/>
</dbReference>
<dbReference type="SUPFAM" id="SSF53383">
    <property type="entry name" value="PLP-dependent transferases"/>
    <property type="match status" value="1"/>
</dbReference>
<evidence type="ECO:0000256" key="3">
    <source>
        <dbReference type="ARBA" id="ARBA00022898"/>
    </source>
</evidence>
<dbReference type="PIRSF" id="PIRSF017617">
    <property type="entry name" value="Thr_aldolase"/>
    <property type="match status" value="1"/>
</dbReference>
<dbReference type="EMBL" id="UOEU01000955">
    <property type="protein sequence ID" value="VAW42787.1"/>
    <property type="molecule type" value="Genomic_DNA"/>
</dbReference>
<dbReference type="Gene3D" id="3.40.640.10">
    <property type="entry name" value="Type I PLP-dependent aspartate aminotransferase-like (Major domain)"/>
    <property type="match status" value="1"/>
</dbReference>
<dbReference type="GO" id="GO:0006545">
    <property type="term" value="P:glycine biosynthetic process"/>
    <property type="evidence" value="ECO:0007669"/>
    <property type="project" value="TreeGrafter"/>
</dbReference>
<dbReference type="AlphaFoldDB" id="A0A3B0VWI2"/>
<reference evidence="6" key="1">
    <citation type="submission" date="2018-06" db="EMBL/GenBank/DDBJ databases">
        <authorList>
            <person name="Zhirakovskaya E."/>
        </authorList>
    </citation>
    <scope>NUCLEOTIDE SEQUENCE</scope>
</reference>
<proteinExistence type="inferred from homology"/>
<name>A0A3B0VWI2_9ZZZZ</name>
<gene>
    <name evidence="6" type="ORF">MNBD_CHLOROFLEXI01-36</name>
</gene>
<evidence type="ECO:0000256" key="1">
    <source>
        <dbReference type="ARBA" id="ARBA00001933"/>
    </source>
</evidence>
<dbReference type="InterPro" id="IPR001597">
    <property type="entry name" value="ArAA_b-elim_lyase/Thr_aldolase"/>
</dbReference>
<keyword evidence="3" id="KW-0663">Pyridoxal phosphate</keyword>
<evidence type="ECO:0000256" key="4">
    <source>
        <dbReference type="ARBA" id="ARBA00023239"/>
    </source>
</evidence>
<dbReference type="NCBIfam" id="NF041359">
    <property type="entry name" value="GntG_guanitoxin"/>
    <property type="match status" value="1"/>
</dbReference>
<dbReference type="FunFam" id="3.40.640.10:FF:000030">
    <property type="entry name" value="Low-specificity L-threonine aldolase"/>
    <property type="match status" value="1"/>
</dbReference>
<organism evidence="6">
    <name type="scientific">hydrothermal vent metagenome</name>
    <dbReference type="NCBI Taxonomy" id="652676"/>
    <lineage>
        <taxon>unclassified sequences</taxon>
        <taxon>metagenomes</taxon>
        <taxon>ecological metagenomes</taxon>
    </lineage>
</organism>
<dbReference type="GO" id="GO:0005829">
    <property type="term" value="C:cytosol"/>
    <property type="evidence" value="ECO:0007669"/>
    <property type="project" value="TreeGrafter"/>
</dbReference>
<evidence type="ECO:0000256" key="2">
    <source>
        <dbReference type="ARBA" id="ARBA00006966"/>
    </source>
</evidence>
<keyword evidence="4 6" id="KW-0456">Lyase</keyword>
<dbReference type="EC" id="4.1.2.48" evidence="6"/>
<feature type="domain" description="Aromatic amino acid beta-eliminating lyase/threonine aldolase" evidence="5">
    <location>
        <begin position="5"/>
        <end position="289"/>
    </location>
</feature>
<evidence type="ECO:0000259" key="5">
    <source>
        <dbReference type="Pfam" id="PF01212"/>
    </source>
</evidence>
<dbReference type="Gene3D" id="3.90.1150.10">
    <property type="entry name" value="Aspartate Aminotransferase, domain 1"/>
    <property type="match status" value="1"/>
</dbReference>
<dbReference type="InterPro" id="IPR015424">
    <property type="entry name" value="PyrdxlP-dep_Trfase"/>
</dbReference>
<dbReference type="FunFam" id="3.90.1150.10:FF:000041">
    <property type="entry name" value="Low-specificity L-threonine aldolase"/>
    <property type="match status" value="1"/>
</dbReference>
<dbReference type="PANTHER" id="PTHR48097">
    <property type="entry name" value="L-THREONINE ALDOLASE-RELATED"/>
    <property type="match status" value="1"/>
</dbReference>
<comment type="similarity">
    <text evidence="2">Belongs to the threonine aldolase family.</text>
</comment>
<dbReference type="GO" id="GO:0008732">
    <property type="term" value="F:L-allo-threonine aldolase activity"/>
    <property type="evidence" value="ECO:0007669"/>
    <property type="project" value="TreeGrafter"/>
</dbReference>
<evidence type="ECO:0000313" key="6">
    <source>
        <dbReference type="EMBL" id="VAW42787.1"/>
    </source>
</evidence>
<dbReference type="Pfam" id="PF01212">
    <property type="entry name" value="Beta_elim_lyase"/>
    <property type="match status" value="1"/>
</dbReference>
<comment type="cofactor">
    <cofactor evidence="1">
        <name>pyridoxal 5'-phosphate</name>
        <dbReference type="ChEBI" id="CHEBI:597326"/>
    </cofactor>
</comment>
<dbReference type="GO" id="GO:0006567">
    <property type="term" value="P:L-threonine catabolic process"/>
    <property type="evidence" value="ECO:0007669"/>
    <property type="project" value="TreeGrafter"/>
</dbReference>
<dbReference type="InterPro" id="IPR023603">
    <property type="entry name" value="Low_specificity_L-TA-like"/>
</dbReference>
<sequence length="350" mass="37916">MDRIDFRSDTVSWPTPAMRKAMANAPVGDDVYGEDPTVNRLEAMAAEMTGKEAGLFVASGTMGNLAAILSHAQRGDCAIVGEDSHTVQAEAGGMAVLGSIVPNPLPTDQYGRMDLAALEAAVYPDDSHYPIPRLILVENSYGAKGGYPIAPDYFEKVRQIADRHKLIVHMDGARLFNAAVALNLDAQEMTQHVDSVTFCLSKGLCAPVGSLLCGSAEFIQKAHRARKLLGGGMRQAGILAAAGIVALSEMVERLADDHAHAKQLADGLAQIPDIEIEPERVKTNILFFDLAESASVTPETLVQRLREEANIWLSGGYGRSFRAVTHYWIQETDVSLFLKTMRAILQVEEK</sequence>
<dbReference type="NCBIfam" id="NF007825">
    <property type="entry name" value="PRK10534.1"/>
    <property type="match status" value="1"/>
</dbReference>
<dbReference type="CDD" id="cd06502">
    <property type="entry name" value="TA_like"/>
    <property type="match status" value="1"/>
</dbReference>
<accession>A0A3B0VWI2</accession>
<dbReference type="InterPro" id="IPR015422">
    <property type="entry name" value="PyrdxlP-dep_Trfase_small"/>
</dbReference>